<accession>A0A1U1XG72</accession>
<evidence type="ECO:0000313" key="3">
    <source>
        <dbReference type="EMBL" id="SKL52474.1"/>
    </source>
</evidence>
<evidence type="ECO:0000256" key="1">
    <source>
        <dbReference type="SAM" id="MobiDB-lite"/>
    </source>
</evidence>
<gene>
    <name evidence="3" type="ORF">SAMEA2259716_00899</name>
</gene>
<dbReference type="InterPro" id="IPR049304">
    <property type="entry name" value="Gly_rich_dom"/>
</dbReference>
<evidence type="ECO:0000313" key="4">
    <source>
        <dbReference type="Proteomes" id="UP000190074"/>
    </source>
</evidence>
<dbReference type="EMBL" id="FVGW01000001">
    <property type="protein sequence ID" value="SKL52474.1"/>
    <property type="molecule type" value="Genomic_DNA"/>
</dbReference>
<reference evidence="3 4" key="1">
    <citation type="submission" date="2016-11" db="EMBL/GenBank/DDBJ databases">
        <authorList>
            <consortium name="Pathogen Informatics"/>
        </authorList>
    </citation>
    <scope>NUCLEOTIDE SEQUENCE [LARGE SCALE GENOMIC DNA]</scope>
    <source>
        <strain evidence="3 4">911</strain>
    </source>
</reference>
<feature type="domain" description="Glycine-rich" evidence="2">
    <location>
        <begin position="174"/>
        <end position="350"/>
    </location>
</feature>
<dbReference type="Pfam" id="PF21722">
    <property type="entry name" value="Gly_rich_2"/>
    <property type="match status" value="1"/>
</dbReference>
<feature type="region of interest" description="Disordered" evidence="1">
    <location>
        <begin position="1"/>
        <end position="29"/>
    </location>
</feature>
<sequence length="351" mass="33887">MPWSTNPSAPSGQSSRWSTKPDPPSPPSMGKWVWMPRVTVADSAVGADLAHLLRVAHTGIDQGVSADLAVAGVGLRASDAGRGADLARAKLRVAARDAGIGADSARSGVRATDSAVAAEMAQMLPRGAAVGAATAADIAVLSRVRLPSSASQAIGTDTATARFSPQPAALTAITAVGTTVVPIPVWCRYLDLALVGAGGGGASSGTFYLLGGFPGSPGTWATTTLERGIHIPWTTTTLTFVIGAGGAKGSGGFAGTAGGPGAATTAIGDGWAGLSAAGGAGGPQHPTGINANDGPGPGDKTYNGVTYPGGATQTSDGGTGYAPGGAGAGGANFGGPGGVGGAGGAWCRAYQ</sequence>
<feature type="region of interest" description="Disordered" evidence="1">
    <location>
        <begin position="278"/>
        <end position="299"/>
    </location>
</feature>
<organism evidence="3 4">
    <name type="scientific">Mycobacteroides abscessus subsp. massiliense</name>
    <dbReference type="NCBI Taxonomy" id="1962118"/>
    <lineage>
        <taxon>Bacteria</taxon>
        <taxon>Bacillati</taxon>
        <taxon>Actinomycetota</taxon>
        <taxon>Actinomycetes</taxon>
        <taxon>Mycobacteriales</taxon>
        <taxon>Mycobacteriaceae</taxon>
        <taxon>Mycobacteroides</taxon>
        <taxon>Mycobacteroides abscessus</taxon>
    </lineage>
</organism>
<proteinExistence type="predicted"/>
<protein>
    <submittedName>
        <fullName evidence="3">Bacteriophage protein</fullName>
    </submittedName>
</protein>
<name>A0A1U1XG72_9MYCO</name>
<feature type="compositionally biased region" description="Polar residues" evidence="1">
    <location>
        <begin position="1"/>
        <end position="18"/>
    </location>
</feature>
<dbReference type="AlphaFoldDB" id="A0A1U1XG72"/>
<dbReference type="Proteomes" id="UP000190074">
    <property type="component" value="Unassembled WGS sequence"/>
</dbReference>
<evidence type="ECO:0000259" key="2">
    <source>
        <dbReference type="Pfam" id="PF21722"/>
    </source>
</evidence>